<dbReference type="InterPro" id="IPR008778">
    <property type="entry name" value="Pirin_C_dom"/>
</dbReference>
<dbReference type="Pfam" id="PF02678">
    <property type="entry name" value="Pirin"/>
    <property type="match status" value="1"/>
</dbReference>
<evidence type="ECO:0000259" key="4">
    <source>
        <dbReference type="Pfam" id="PF05726"/>
    </source>
</evidence>
<dbReference type="InterPro" id="IPR012093">
    <property type="entry name" value="Pirin"/>
</dbReference>
<evidence type="ECO:0000313" key="5">
    <source>
        <dbReference type="EMBL" id="MBC9252818.1"/>
    </source>
</evidence>
<dbReference type="Pfam" id="PF05726">
    <property type="entry name" value="Pirin_C"/>
    <property type="match status" value="1"/>
</dbReference>
<evidence type="ECO:0000259" key="3">
    <source>
        <dbReference type="Pfam" id="PF02678"/>
    </source>
</evidence>
<evidence type="ECO:0000256" key="2">
    <source>
        <dbReference type="RuleBase" id="RU003457"/>
    </source>
</evidence>
<accession>A0ABR7S5Q2</accession>
<evidence type="ECO:0000313" key="6">
    <source>
        <dbReference type="Proteomes" id="UP000744555"/>
    </source>
</evidence>
<dbReference type="EMBL" id="LZEU01000001">
    <property type="protein sequence ID" value="MBC9252818.1"/>
    <property type="molecule type" value="Genomic_DNA"/>
</dbReference>
<dbReference type="CDD" id="cd02909">
    <property type="entry name" value="cupin_pirin_N"/>
    <property type="match status" value="1"/>
</dbReference>
<dbReference type="InterPro" id="IPR014710">
    <property type="entry name" value="RmlC-like_jellyroll"/>
</dbReference>
<proteinExistence type="inferred from homology"/>
<organism evidence="5 6">
    <name type="scientific">Aquipseudomonas alcaligenes</name>
    <name type="common">Pseudomonas alcaligenes</name>
    <dbReference type="NCBI Taxonomy" id="43263"/>
    <lineage>
        <taxon>Bacteria</taxon>
        <taxon>Pseudomonadati</taxon>
        <taxon>Pseudomonadota</taxon>
        <taxon>Gammaproteobacteria</taxon>
        <taxon>Pseudomonadales</taxon>
        <taxon>Pseudomonadaceae</taxon>
        <taxon>Aquipseudomonas</taxon>
    </lineage>
</organism>
<comment type="caution">
    <text evidence="5">The sequence shown here is derived from an EMBL/GenBank/DDBJ whole genome shotgun (WGS) entry which is preliminary data.</text>
</comment>
<keyword evidence="6" id="KW-1185">Reference proteome</keyword>
<protein>
    <submittedName>
        <fullName evidence="5">Pirin</fullName>
    </submittedName>
</protein>
<gene>
    <name evidence="5" type="ORF">A9179_21345</name>
</gene>
<dbReference type="PANTHER" id="PTHR13903:SF8">
    <property type="entry name" value="PIRIN"/>
    <property type="match status" value="1"/>
</dbReference>
<dbReference type="SUPFAM" id="SSF51182">
    <property type="entry name" value="RmlC-like cupins"/>
    <property type="match status" value="1"/>
</dbReference>
<dbReference type="InterPro" id="IPR003829">
    <property type="entry name" value="Pirin_N_dom"/>
</dbReference>
<feature type="domain" description="Pirin N-terminal" evidence="3">
    <location>
        <begin position="27"/>
        <end position="132"/>
    </location>
</feature>
<sequence>MSNSSNMQARVVMTIHDALHTLEGDGFEVRRAIPAQSFEAIGPFIFLDHFGPLDVSPGEAKGASAHPHAGIETLTLLLDGIAWHKDSLGNVSSMRPGEVQWLRAGRGVIHEECPDDEMRRTGGRFHGIQLWLNMPKANKHDEPSYRHIRAEEIPVLEAADGRGRTRLIAGRLDKHEGPIATTGSPFVAHTTLAAGGGIVLAPDGAKELAFYVMVGDVVMDGQVVEAGQLARLSSEGEIRLSTDKGAELLIVGGDPLDAPICRCGPFVMNSAADLERAIREYREGRSRALPRRCRLMSRR</sequence>
<dbReference type="InterPro" id="IPR011051">
    <property type="entry name" value="RmlC_Cupin_sf"/>
</dbReference>
<feature type="domain" description="Pirin C-terminal" evidence="4">
    <location>
        <begin position="188"/>
        <end position="285"/>
    </location>
</feature>
<dbReference type="Gene3D" id="2.60.120.10">
    <property type="entry name" value="Jelly Rolls"/>
    <property type="match status" value="2"/>
</dbReference>
<comment type="similarity">
    <text evidence="1 2">Belongs to the pirin family.</text>
</comment>
<dbReference type="RefSeq" id="WP_187808267.1">
    <property type="nucleotide sequence ID" value="NZ_LZEU01000001.1"/>
</dbReference>
<dbReference type="CDD" id="cd02247">
    <property type="entry name" value="cupin_pirin_C"/>
    <property type="match status" value="1"/>
</dbReference>
<dbReference type="Proteomes" id="UP000744555">
    <property type="component" value="Unassembled WGS sequence"/>
</dbReference>
<dbReference type="PANTHER" id="PTHR13903">
    <property type="entry name" value="PIRIN-RELATED"/>
    <property type="match status" value="1"/>
</dbReference>
<evidence type="ECO:0000256" key="1">
    <source>
        <dbReference type="ARBA" id="ARBA00008416"/>
    </source>
</evidence>
<dbReference type="PIRSF" id="PIRSF006232">
    <property type="entry name" value="Pirin"/>
    <property type="match status" value="1"/>
</dbReference>
<name>A0ABR7S5Q2_AQUAC</name>
<reference evidence="5 6" key="1">
    <citation type="submission" date="2016-06" db="EMBL/GenBank/DDBJ databases">
        <authorList>
            <person name="Ramos C."/>
            <person name="Pintado A."/>
            <person name="Crespo-Gomez J.I."/>
        </authorList>
    </citation>
    <scope>NUCLEOTIDE SEQUENCE [LARGE SCALE GENOMIC DNA]</scope>
    <source>
        <strain evidence="5 6">AVO110</strain>
    </source>
</reference>